<evidence type="ECO:0000313" key="1">
    <source>
        <dbReference type="EMBL" id="JAD57063.1"/>
    </source>
</evidence>
<name>A0A0A9B4L0_ARUDO</name>
<dbReference type="EMBL" id="GBRH01240832">
    <property type="protein sequence ID" value="JAD57063.1"/>
    <property type="molecule type" value="Transcribed_RNA"/>
</dbReference>
<dbReference type="AlphaFoldDB" id="A0A0A9B4L0"/>
<protein>
    <submittedName>
        <fullName evidence="1">Uncharacterized protein</fullName>
    </submittedName>
</protein>
<reference evidence="1" key="2">
    <citation type="journal article" date="2015" name="Data Brief">
        <title>Shoot transcriptome of the giant reed, Arundo donax.</title>
        <authorList>
            <person name="Barrero R.A."/>
            <person name="Guerrero F.D."/>
            <person name="Moolhuijzen P."/>
            <person name="Goolsby J.A."/>
            <person name="Tidwell J."/>
            <person name="Bellgard S.E."/>
            <person name="Bellgard M.I."/>
        </authorList>
    </citation>
    <scope>NUCLEOTIDE SEQUENCE</scope>
    <source>
        <tissue evidence="1">Shoot tissue taken approximately 20 cm above the soil surface</tissue>
    </source>
</reference>
<proteinExistence type="predicted"/>
<accession>A0A0A9B4L0</accession>
<reference evidence="1" key="1">
    <citation type="submission" date="2014-09" db="EMBL/GenBank/DDBJ databases">
        <authorList>
            <person name="Magalhaes I.L.F."/>
            <person name="Oliveira U."/>
            <person name="Santos F.R."/>
            <person name="Vidigal T.H.D.A."/>
            <person name="Brescovit A.D."/>
            <person name="Santos A.J."/>
        </authorList>
    </citation>
    <scope>NUCLEOTIDE SEQUENCE</scope>
    <source>
        <tissue evidence="1">Shoot tissue taken approximately 20 cm above the soil surface</tissue>
    </source>
</reference>
<organism evidence="1">
    <name type="scientific">Arundo donax</name>
    <name type="common">Giant reed</name>
    <name type="synonym">Donax arundinaceus</name>
    <dbReference type="NCBI Taxonomy" id="35708"/>
    <lineage>
        <taxon>Eukaryota</taxon>
        <taxon>Viridiplantae</taxon>
        <taxon>Streptophyta</taxon>
        <taxon>Embryophyta</taxon>
        <taxon>Tracheophyta</taxon>
        <taxon>Spermatophyta</taxon>
        <taxon>Magnoliopsida</taxon>
        <taxon>Liliopsida</taxon>
        <taxon>Poales</taxon>
        <taxon>Poaceae</taxon>
        <taxon>PACMAD clade</taxon>
        <taxon>Arundinoideae</taxon>
        <taxon>Arundineae</taxon>
        <taxon>Arundo</taxon>
    </lineage>
</organism>
<sequence>MLILDSLVQLFHIEKVIEILVQLNVHSQNAPRSSVVIFRMFAHKSFFPLYFLEMYFTQVCEFLLGQEIVFPPHQMIS</sequence>